<dbReference type="SUPFAM" id="SSF53720">
    <property type="entry name" value="ALDH-like"/>
    <property type="match status" value="1"/>
</dbReference>
<dbReference type="GO" id="GO:0036243">
    <property type="term" value="F:succinate-semialdehyde dehydrogenase (NADP+) activity"/>
    <property type="evidence" value="ECO:0007669"/>
    <property type="project" value="UniProtKB-EC"/>
</dbReference>
<dbReference type="PANTHER" id="PTHR43353">
    <property type="entry name" value="SUCCINATE-SEMIALDEHYDE DEHYDROGENASE, MITOCHONDRIAL"/>
    <property type="match status" value="1"/>
</dbReference>
<evidence type="ECO:0000256" key="1">
    <source>
        <dbReference type="ARBA" id="ARBA00009986"/>
    </source>
</evidence>
<gene>
    <name evidence="6" type="ORF">J512_2907</name>
</gene>
<dbReference type="InterPro" id="IPR016162">
    <property type="entry name" value="Ald_DH_N"/>
</dbReference>
<dbReference type="EC" id="1.2.1.79" evidence="6"/>
<dbReference type="RefSeq" id="WP_032051472.1">
    <property type="nucleotide sequence ID" value="NZ_JEWH01000042.1"/>
</dbReference>
<dbReference type="NCBIfam" id="TIGR01780">
    <property type="entry name" value="SSADH"/>
    <property type="match status" value="1"/>
</dbReference>
<dbReference type="InterPro" id="IPR016163">
    <property type="entry name" value="Ald_DH_C"/>
</dbReference>
<evidence type="ECO:0000256" key="2">
    <source>
        <dbReference type="ARBA" id="ARBA00023002"/>
    </source>
</evidence>
<dbReference type="Gene3D" id="3.40.605.10">
    <property type="entry name" value="Aldehyde Dehydrogenase, Chain A, domain 1"/>
    <property type="match status" value="1"/>
</dbReference>
<evidence type="ECO:0000256" key="4">
    <source>
        <dbReference type="RuleBase" id="RU003345"/>
    </source>
</evidence>
<comment type="similarity">
    <text evidence="1 4">Belongs to the aldehyde dehydrogenase family.</text>
</comment>
<feature type="active site" evidence="3">
    <location>
        <position position="256"/>
    </location>
</feature>
<dbReference type="InterPro" id="IPR016160">
    <property type="entry name" value="Ald_DH_CS_CYS"/>
</dbReference>
<keyword evidence="2 4" id="KW-0560">Oxidoreductase</keyword>
<dbReference type="PATRIC" id="fig|1310613.3.peg.2800"/>
<dbReference type="Gene3D" id="3.40.309.10">
    <property type="entry name" value="Aldehyde Dehydrogenase, Chain A, domain 2"/>
    <property type="match status" value="1"/>
</dbReference>
<dbReference type="EMBL" id="JEWH01000042">
    <property type="protein sequence ID" value="EXB04703.1"/>
    <property type="molecule type" value="Genomic_DNA"/>
</dbReference>
<organism evidence="6 7">
    <name type="scientific">Acinetobacter baumannii (strain 1295743)</name>
    <dbReference type="NCBI Taxonomy" id="1310613"/>
    <lineage>
        <taxon>Bacteria</taxon>
        <taxon>Pseudomonadati</taxon>
        <taxon>Pseudomonadota</taxon>
        <taxon>Gammaproteobacteria</taxon>
        <taxon>Moraxellales</taxon>
        <taxon>Moraxellaceae</taxon>
        <taxon>Acinetobacter</taxon>
        <taxon>Acinetobacter calcoaceticus/baumannii complex</taxon>
    </lineage>
</organism>
<dbReference type="Pfam" id="PF00171">
    <property type="entry name" value="Aldedh"/>
    <property type="match status" value="1"/>
</dbReference>
<dbReference type="FunFam" id="3.40.309.10:FF:000004">
    <property type="entry name" value="Succinate-semialdehyde dehydrogenase I"/>
    <property type="match status" value="1"/>
</dbReference>
<dbReference type="InterPro" id="IPR029510">
    <property type="entry name" value="Ald_DH_CS_GLU"/>
</dbReference>
<name>A0A009ILP7_ACIB9</name>
<dbReference type="InterPro" id="IPR050740">
    <property type="entry name" value="Aldehyde_DH_Superfamily"/>
</dbReference>
<dbReference type="InterPro" id="IPR010102">
    <property type="entry name" value="Succ_semiAld_DH"/>
</dbReference>
<dbReference type="GO" id="GO:0005829">
    <property type="term" value="C:cytosol"/>
    <property type="evidence" value="ECO:0007669"/>
    <property type="project" value="TreeGrafter"/>
</dbReference>
<dbReference type="GO" id="GO:0004777">
    <property type="term" value="F:succinate-semialdehyde dehydrogenase (NAD+) activity"/>
    <property type="evidence" value="ECO:0007669"/>
    <property type="project" value="TreeGrafter"/>
</dbReference>
<dbReference type="InterPro" id="IPR016161">
    <property type="entry name" value="Ald_DH/histidinol_DH"/>
</dbReference>
<dbReference type="AlphaFoldDB" id="A0A009ILP7"/>
<evidence type="ECO:0000313" key="7">
    <source>
        <dbReference type="Proteomes" id="UP000020595"/>
    </source>
</evidence>
<proteinExistence type="inferred from homology"/>
<dbReference type="CDD" id="cd07103">
    <property type="entry name" value="ALDH_F5_SSADH_GabD"/>
    <property type="match status" value="1"/>
</dbReference>
<reference evidence="6 7" key="1">
    <citation type="submission" date="2014-02" db="EMBL/GenBank/DDBJ databases">
        <title>Comparative genomics and transcriptomics to identify genetic mechanisms underlying the emergence of carbapenem resistant Acinetobacter baumannii (CRAb).</title>
        <authorList>
            <person name="Harris A.D."/>
            <person name="Johnson K.J."/>
            <person name="George J."/>
            <person name="Shefchek K."/>
            <person name="Daugherty S.C."/>
            <person name="Parankush S."/>
            <person name="Sadzewicz L."/>
            <person name="Tallon L."/>
            <person name="Sengamalay N."/>
            <person name="Hazen T.H."/>
            <person name="Rasko D.A."/>
        </authorList>
    </citation>
    <scope>NUCLEOTIDE SEQUENCE [LARGE SCALE GENOMIC DNA]</scope>
    <source>
        <strain evidence="6 7">1295743</strain>
    </source>
</reference>
<comment type="caution">
    <text evidence="6">The sequence shown here is derived from an EMBL/GenBank/DDBJ whole genome shotgun (WGS) entry which is preliminary data.</text>
</comment>
<protein>
    <submittedName>
        <fullName evidence="6">Succinate-semialdehyde dehydrogenase [NADP+] GabD</fullName>
        <ecNumber evidence="6">1.2.1.79</ecNumber>
    </submittedName>
</protein>
<dbReference type="PANTHER" id="PTHR43353:SF5">
    <property type="entry name" value="SUCCINATE-SEMIALDEHYDE DEHYDROGENASE, MITOCHONDRIAL"/>
    <property type="match status" value="1"/>
</dbReference>
<dbReference type="InterPro" id="IPR015590">
    <property type="entry name" value="Aldehyde_DH_dom"/>
</dbReference>
<dbReference type="FunFam" id="3.40.605.10:FF:000005">
    <property type="entry name" value="Succinate-semialdehyde dehydrogenase I"/>
    <property type="match status" value="1"/>
</dbReference>
<dbReference type="GO" id="GO:0009450">
    <property type="term" value="P:gamma-aminobutyric acid catabolic process"/>
    <property type="evidence" value="ECO:0007669"/>
    <property type="project" value="InterPro"/>
</dbReference>
<evidence type="ECO:0000256" key="3">
    <source>
        <dbReference type="PROSITE-ProRule" id="PRU10007"/>
    </source>
</evidence>
<dbReference type="PROSITE" id="PS00070">
    <property type="entry name" value="ALDEHYDE_DEHYDR_CYS"/>
    <property type="match status" value="1"/>
</dbReference>
<feature type="domain" description="Aldehyde dehydrogenase" evidence="5">
    <location>
        <begin position="20"/>
        <end position="478"/>
    </location>
</feature>
<evidence type="ECO:0000259" key="5">
    <source>
        <dbReference type="Pfam" id="PF00171"/>
    </source>
</evidence>
<evidence type="ECO:0000313" key="6">
    <source>
        <dbReference type="EMBL" id="EXB04703.1"/>
    </source>
</evidence>
<dbReference type="Proteomes" id="UP000020595">
    <property type="component" value="Unassembled WGS sequence"/>
</dbReference>
<sequence>MSSLQSTELFQQQAYINGQWLAAQSNATVPVSNPATGEEIGTIPNMGAAEATQAVEAAYTALQSWKALTAQNRADILLAWHKLVLDHIDELALIMTIEQGKPLAEAKGEVRYAASFIQWFAEEGKRIYGDVIPTVNNQQRFIISKEPVGVVAAITPWNFPIAMITRKAAPALAAGCTVVIKPANETPYCALAIAKLAEKAGIPAGVINVVTGKSQEIGSVFTSHEKVKKLTFTGSTPVGRLLMQQCSSTIKKLALELGGNAPLIVFDDADLDKAVQGAIFAKFRNAGQTCVCANRIYVHDNIYQAFAEKFVQEVQKFKVGNGLEDGVQIGPLINEKAVLKAQQLIDDAVSKGAKIACGGKQHALGQTFYEPSVLTNVDRTMEIVQEEIFGPVAPLIRFTDEADVVAQANDTIFGLAAYVYSENISRLWRVSEQLEYGMVGMNATAISNEVVPFGGVKQSGVGREGSKYGLEEFMTIKYMCLGL</sequence>
<accession>A0A009ILP7</accession>
<dbReference type="PROSITE" id="PS00687">
    <property type="entry name" value="ALDEHYDE_DEHYDR_GLU"/>
    <property type="match status" value="1"/>
</dbReference>